<gene>
    <name evidence="8" type="ORF">V6N12_063817</name>
</gene>
<dbReference type="PANTHER" id="PTHR31920">
    <property type="entry name" value="B3 DOMAIN-CONTAINING"/>
    <property type="match status" value="1"/>
</dbReference>
<evidence type="ECO:0000313" key="8">
    <source>
        <dbReference type="EMBL" id="KAK8482107.1"/>
    </source>
</evidence>
<dbReference type="SUPFAM" id="SSF101936">
    <property type="entry name" value="DNA-binding pseudobarrel domain"/>
    <property type="match status" value="2"/>
</dbReference>
<organism evidence="8 9">
    <name type="scientific">Hibiscus sabdariffa</name>
    <name type="common">roselle</name>
    <dbReference type="NCBI Taxonomy" id="183260"/>
    <lineage>
        <taxon>Eukaryota</taxon>
        <taxon>Viridiplantae</taxon>
        <taxon>Streptophyta</taxon>
        <taxon>Embryophyta</taxon>
        <taxon>Tracheophyta</taxon>
        <taxon>Spermatophyta</taxon>
        <taxon>Magnoliopsida</taxon>
        <taxon>eudicotyledons</taxon>
        <taxon>Gunneridae</taxon>
        <taxon>Pentapetalae</taxon>
        <taxon>rosids</taxon>
        <taxon>malvids</taxon>
        <taxon>Malvales</taxon>
        <taxon>Malvaceae</taxon>
        <taxon>Malvoideae</taxon>
        <taxon>Hibiscus</taxon>
    </lineage>
</organism>
<comment type="subcellular location">
    <subcellularLocation>
        <location evidence="1">Nucleus</location>
    </subcellularLocation>
</comment>
<dbReference type="Gene3D" id="2.40.330.10">
    <property type="entry name" value="DNA-binding pseudobarrel domain"/>
    <property type="match status" value="2"/>
</dbReference>
<keyword evidence="3" id="KW-0238">DNA-binding</keyword>
<dbReference type="InterPro" id="IPR015300">
    <property type="entry name" value="DNA-bd_pseudobarrel_sf"/>
</dbReference>
<evidence type="ECO:0000256" key="6">
    <source>
        <dbReference type="SAM" id="Phobius"/>
    </source>
</evidence>
<evidence type="ECO:0000256" key="4">
    <source>
        <dbReference type="ARBA" id="ARBA00023163"/>
    </source>
</evidence>
<evidence type="ECO:0000256" key="2">
    <source>
        <dbReference type="ARBA" id="ARBA00023015"/>
    </source>
</evidence>
<dbReference type="PROSITE" id="PS50863">
    <property type="entry name" value="B3"/>
    <property type="match status" value="2"/>
</dbReference>
<keyword evidence="6" id="KW-0812">Transmembrane</keyword>
<dbReference type="Pfam" id="PF02362">
    <property type="entry name" value="B3"/>
    <property type="match status" value="2"/>
</dbReference>
<dbReference type="Proteomes" id="UP001472677">
    <property type="component" value="Unassembled WGS sequence"/>
</dbReference>
<dbReference type="CDD" id="cd10017">
    <property type="entry name" value="B3_DNA"/>
    <property type="match status" value="2"/>
</dbReference>
<keyword evidence="6" id="KW-1133">Transmembrane helix</keyword>
<sequence length="382" mass="43820">MASSSHQPGNDRLNFKSSSPYFFKIILQDTIQNGKLVSDYLLRVHTRKSTVCNRKLFVTISSFMHILIIRVLFQGIPRKFVKNYGNDMSSPAMLRVPCGLVWKVELTKCDAKIWLGNGWLEFSNHYSLELGHLLCFRYDGNSTFHVVIFDRSASEIQYTYTSNNHRQSNEILEQTIDESEDDDSLQIPENISPSRKMREKLKLCCNWPHKRTRSTYSASKTDCNGKSGFLAQQVRHNERVKALERASNAFKSENPFFLVIMQPSYVGLGHRKTYRLSIPRNFVEKHLREEHCSVTLCSNSGKTWIATFKQRLMGKNAFLGSGWGTFVRDNNIQVGDVCAFELINSSEISFKVLIYKGQLANCHQPLTLTDVFCPVKQKAPNH</sequence>
<keyword evidence="9" id="KW-1185">Reference proteome</keyword>
<keyword evidence="2" id="KW-0805">Transcription regulation</keyword>
<evidence type="ECO:0000256" key="1">
    <source>
        <dbReference type="ARBA" id="ARBA00004123"/>
    </source>
</evidence>
<dbReference type="SMART" id="SM01019">
    <property type="entry name" value="B3"/>
    <property type="match status" value="2"/>
</dbReference>
<evidence type="ECO:0000313" key="9">
    <source>
        <dbReference type="Proteomes" id="UP001472677"/>
    </source>
</evidence>
<dbReference type="InterPro" id="IPR050655">
    <property type="entry name" value="Plant_B3_domain"/>
</dbReference>
<feature type="domain" description="TF-B3" evidence="7">
    <location>
        <begin position="261"/>
        <end position="358"/>
    </location>
</feature>
<evidence type="ECO:0000259" key="7">
    <source>
        <dbReference type="PROSITE" id="PS50863"/>
    </source>
</evidence>
<reference evidence="8 9" key="1">
    <citation type="journal article" date="2024" name="G3 (Bethesda)">
        <title>Genome assembly of Hibiscus sabdariffa L. provides insights into metabolisms of medicinal natural products.</title>
        <authorList>
            <person name="Kim T."/>
        </authorList>
    </citation>
    <scope>NUCLEOTIDE SEQUENCE [LARGE SCALE GENOMIC DNA]</scope>
    <source>
        <strain evidence="8">TK-2024</strain>
        <tissue evidence="8">Old leaves</tissue>
    </source>
</reference>
<name>A0ABR1ZNA4_9ROSI</name>
<proteinExistence type="predicted"/>
<protein>
    <recommendedName>
        <fullName evidence="7">TF-B3 domain-containing protein</fullName>
    </recommendedName>
</protein>
<accession>A0ABR1ZNA4</accession>
<dbReference type="EMBL" id="JBBPBM010001765">
    <property type="protein sequence ID" value="KAK8482107.1"/>
    <property type="molecule type" value="Genomic_DNA"/>
</dbReference>
<evidence type="ECO:0000256" key="5">
    <source>
        <dbReference type="ARBA" id="ARBA00023242"/>
    </source>
</evidence>
<comment type="caution">
    <text evidence="8">The sequence shown here is derived from an EMBL/GenBank/DDBJ whole genome shotgun (WGS) entry which is preliminary data.</text>
</comment>
<dbReference type="PANTHER" id="PTHR31920:SF138">
    <property type="entry name" value="TF-B3 DOMAIN-CONTAINING PROTEIN"/>
    <property type="match status" value="1"/>
</dbReference>
<evidence type="ECO:0000256" key="3">
    <source>
        <dbReference type="ARBA" id="ARBA00023125"/>
    </source>
</evidence>
<keyword evidence="5" id="KW-0539">Nucleus</keyword>
<dbReference type="InterPro" id="IPR003340">
    <property type="entry name" value="B3_DNA-bd"/>
</dbReference>
<keyword evidence="4" id="KW-0804">Transcription</keyword>
<feature type="domain" description="TF-B3" evidence="7">
    <location>
        <begin position="59"/>
        <end position="152"/>
    </location>
</feature>
<feature type="transmembrane region" description="Helical" evidence="6">
    <location>
        <begin position="56"/>
        <end position="73"/>
    </location>
</feature>
<keyword evidence="6" id="KW-0472">Membrane</keyword>